<organism evidence="2 3">
    <name type="scientific">Bizionia myxarmorum</name>
    <dbReference type="NCBI Taxonomy" id="291186"/>
    <lineage>
        <taxon>Bacteria</taxon>
        <taxon>Pseudomonadati</taxon>
        <taxon>Bacteroidota</taxon>
        <taxon>Flavobacteriia</taxon>
        <taxon>Flavobacteriales</taxon>
        <taxon>Flavobacteriaceae</taxon>
        <taxon>Bizionia</taxon>
    </lineage>
</organism>
<comment type="caution">
    <text evidence="2">The sequence shown here is derived from an EMBL/GenBank/DDBJ whole genome shotgun (WGS) entry which is preliminary data.</text>
</comment>
<proteinExistence type="predicted"/>
<feature type="transmembrane region" description="Helical" evidence="1">
    <location>
        <begin position="200"/>
        <end position="233"/>
    </location>
</feature>
<evidence type="ECO:0008006" key="4">
    <source>
        <dbReference type="Google" id="ProtNLM"/>
    </source>
</evidence>
<reference evidence="2 3" key="1">
    <citation type="submission" date="2019-08" db="EMBL/GenBank/DDBJ databases">
        <title>Genomes of Antarctic Bizionia species.</title>
        <authorList>
            <person name="Bowman J.P."/>
        </authorList>
    </citation>
    <scope>NUCLEOTIDE SEQUENCE [LARGE SCALE GENOMIC DNA]</scope>
    <source>
        <strain evidence="2 3">ADA-4</strain>
    </source>
</reference>
<feature type="transmembrane region" description="Helical" evidence="1">
    <location>
        <begin position="136"/>
        <end position="156"/>
    </location>
</feature>
<keyword evidence="1" id="KW-0812">Transmembrane</keyword>
<keyword evidence="1" id="KW-0472">Membrane</keyword>
<sequence length="257" mass="28505">MNTMNSILEKIVNAPMLDFGTIFNDAIELFKKTWLQGFLLQIFTALIALPLIILLYLPLIGIIISQAAAGDQDPDALQAYFAGLGILYVMFFVLGIMVISVISMALQAGFYRIMKQLDYNESVQTADFFYYFKGKYLGKLFILMLAAVFIGSIAAMLCVLPIFYVIVPLSFFTVMFAFNPELSAGDIISASFKLGNKKWLLAFGLIIISSVLSQMVGMLLCGIGLLFTAAFAYHPLYLIYKNVIGFPEKEPTSHIVS</sequence>
<feature type="transmembrane region" description="Helical" evidence="1">
    <location>
        <begin position="38"/>
        <end position="68"/>
    </location>
</feature>
<accession>A0A5D0RBJ3</accession>
<protein>
    <recommendedName>
        <fullName evidence="4">DUF975 family protein</fullName>
    </recommendedName>
</protein>
<dbReference type="EMBL" id="VSKK01000001">
    <property type="protein sequence ID" value="TYB78215.1"/>
    <property type="molecule type" value="Genomic_DNA"/>
</dbReference>
<evidence type="ECO:0000256" key="1">
    <source>
        <dbReference type="SAM" id="Phobius"/>
    </source>
</evidence>
<gene>
    <name evidence="2" type="ORF">ES674_00090</name>
</gene>
<feature type="transmembrane region" description="Helical" evidence="1">
    <location>
        <begin position="80"/>
        <end position="106"/>
    </location>
</feature>
<feature type="transmembrane region" description="Helical" evidence="1">
    <location>
        <begin position="162"/>
        <end position="179"/>
    </location>
</feature>
<evidence type="ECO:0000313" key="2">
    <source>
        <dbReference type="EMBL" id="TYB78215.1"/>
    </source>
</evidence>
<dbReference type="OrthoDB" id="1365379at2"/>
<dbReference type="AlphaFoldDB" id="A0A5D0RBJ3"/>
<keyword evidence="3" id="KW-1185">Reference proteome</keyword>
<name>A0A5D0RBJ3_9FLAO</name>
<keyword evidence="1" id="KW-1133">Transmembrane helix</keyword>
<evidence type="ECO:0000313" key="3">
    <source>
        <dbReference type="Proteomes" id="UP000323720"/>
    </source>
</evidence>
<dbReference type="Proteomes" id="UP000323720">
    <property type="component" value="Unassembled WGS sequence"/>
</dbReference>